<comment type="similarity">
    <text evidence="2">Belongs to the replication factor A protein 3 family.</text>
</comment>
<comment type="caution">
    <text evidence="5">The sequence shown here is derived from an EMBL/GenBank/DDBJ whole genome shotgun (WGS) entry which is preliminary data.</text>
</comment>
<dbReference type="CDD" id="cd04479">
    <property type="entry name" value="RPA3"/>
    <property type="match status" value="1"/>
</dbReference>
<gene>
    <name evidence="5" type="ORF">L1049_011010</name>
</gene>
<dbReference type="EMBL" id="JBBPBK010000006">
    <property type="protein sequence ID" value="KAK9282789.1"/>
    <property type="molecule type" value="Genomic_DNA"/>
</dbReference>
<evidence type="ECO:0000256" key="2">
    <source>
        <dbReference type="ARBA" id="ARBA00009761"/>
    </source>
</evidence>
<sequence length="273" mass="30211">MKGKSRQSICGSSKARDPSNETLRLVTQTHRLTGSEPSLVDQKIHKNKTLIPHFYLGEVSSWDMDTSSPAVFVNGELLQMYVGRKVRSVIQVIRYDGGAVTGKSTDELQLIIKGSPPPIPLMSYVEVIGIAESKQSIHADIWTNFGNTFDTYMYNQLCQLANGEFKGAYTYGPKSLLSSKLAHTTMYNSREPGEPLKEVVANPELSVRGGGHQSEVGDRRTWSQIKVTIGNANMRSSMLLTFTSESAASLPHIKEDPKEGRLQIELPLLVKTR</sequence>
<feature type="region of interest" description="Disordered" evidence="4">
    <location>
        <begin position="1"/>
        <end position="20"/>
    </location>
</feature>
<reference evidence="5 6" key="1">
    <citation type="journal article" date="2024" name="Plant J.">
        <title>Genome sequences and population genomics reveal climatic adaptation and genomic divergence between two closely related sweetgum species.</title>
        <authorList>
            <person name="Xu W.Q."/>
            <person name="Ren C.Q."/>
            <person name="Zhang X.Y."/>
            <person name="Comes H.P."/>
            <person name="Liu X.H."/>
            <person name="Li Y.G."/>
            <person name="Kettle C.J."/>
            <person name="Jalonen R."/>
            <person name="Gaisberger H."/>
            <person name="Ma Y.Z."/>
            <person name="Qiu Y.X."/>
        </authorList>
    </citation>
    <scope>NUCLEOTIDE SEQUENCE [LARGE SCALE GENOMIC DNA]</scope>
    <source>
        <strain evidence="5">Hangzhou</strain>
    </source>
</reference>
<dbReference type="GO" id="GO:0031981">
    <property type="term" value="C:nuclear lumen"/>
    <property type="evidence" value="ECO:0007669"/>
    <property type="project" value="UniProtKB-ARBA"/>
</dbReference>
<dbReference type="SUPFAM" id="SSF50249">
    <property type="entry name" value="Nucleic acid-binding proteins"/>
    <property type="match status" value="1"/>
</dbReference>
<dbReference type="GO" id="GO:0003677">
    <property type="term" value="F:DNA binding"/>
    <property type="evidence" value="ECO:0007669"/>
    <property type="project" value="InterPro"/>
</dbReference>
<dbReference type="PANTHER" id="PTHR47058">
    <property type="entry name" value="REPLICATION PROTEIN A 14 KDA SUBUNIT A-RELATED"/>
    <property type="match status" value="1"/>
</dbReference>
<dbReference type="InterPro" id="IPR013970">
    <property type="entry name" value="Rfa2"/>
</dbReference>
<dbReference type="GO" id="GO:0006260">
    <property type="term" value="P:DNA replication"/>
    <property type="evidence" value="ECO:0007669"/>
    <property type="project" value="InterPro"/>
</dbReference>
<protein>
    <submittedName>
        <fullName evidence="5">Uncharacterized protein</fullName>
    </submittedName>
</protein>
<dbReference type="PANTHER" id="PTHR47058:SF3">
    <property type="entry name" value="REPLICATION PROTEIN A 14 KDA SUBUNIT A-RELATED"/>
    <property type="match status" value="1"/>
</dbReference>
<dbReference type="Pfam" id="PF08661">
    <property type="entry name" value="Rep_fac-A_3"/>
    <property type="match status" value="1"/>
</dbReference>
<evidence type="ECO:0000256" key="3">
    <source>
        <dbReference type="ARBA" id="ARBA00023242"/>
    </source>
</evidence>
<dbReference type="GO" id="GO:0006281">
    <property type="term" value="P:DNA repair"/>
    <property type="evidence" value="ECO:0007669"/>
    <property type="project" value="InterPro"/>
</dbReference>
<dbReference type="GO" id="GO:0006310">
    <property type="term" value="P:DNA recombination"/>
    <property type="evidence" value="ECO:0007669"/>
    <property type="project" value="InterPro"/>
</dbReference>
<dbReference type="Proteomes" id="UP001415857">
    <property type="component" value="Unassembled WGS sequence"/>
</dbReference>
<organism evidence="5 6">
    <name type="scientific">Liquidambar formosana</name>
    <name type="common">Formosan gum</name>
    <dbReference type="NCBI Taxonomy" id="63359"/>
    <lineage>
        <taxon>Eukaryota</taxon>
        <taxon>Viridiplantae</taxon>
        <taxon>Streptophyta</taxon>
        <taxon>Embryophyta</taxon>
        <taxon>Tracheophyta</taxon>
        <taxon>Spermatophyta</taxon>
        <taxon>Magnoliopsida</taxon>
        <taxon>eudicotyledons</taxon>
        <taxon>Gunneridae</taxon>
        <taxon>Pentapetalae</taxon>
        <taxon>Saxifragales</taxon>
        <taxon>Altingiaceae</taxon>
        <taxon>Liquidambar</taxon>
    </lineage>
</organism>
<dbReference type="InterPro" id="IPR012340">
    <property type="entry name" value="NA-bd_OB-fold"/>
</dbReference>
<evidence type="ECO:0000256" key="4">
    <source>
        <dbReference type="SAM" id="MobiDB-lite"/>
    </source>
</evidence>
<dbReference type="AlphaFoldDB" id="A0AAP0WWR0"/>
<keyword evidence="6" id="KW-1185">Reference proteome</keyword>
<accession>A0AAP0WWR0</accession>
<evidence type="ECO:0000313" key="6">
    <source>
        <dbReference type="Proteomes" id="UP001415857"/>
    </source>
</evidence>
<dbReference type="Gene3D" id="2.40.50.140">
    <property type="entry name" value="Nucleic acid-binding proteins"/>
    <property type="match status" value="1"/>
</dbReference>
<keyword evidence="3" id="KW-0539">Nucleus</keyword>
<evidence type="ECO:0000313" key="5">
    <source>
        <dbReference type="EMBL" id="KAK9282789.1"/>
    </source>
</evidence>
<feature type="compositionally biased region" description="Polar residues" evidence="4">
    <location>
        <begin position="1"/>
        <end position="11"/>
    </location>
</feature>
<comment type="subcellular location">
    <subcellularLocation>
        <location evidence="1">Nucleus</location>
    </subcellularLocation>
</comment>
<name>A0AAP0WWR0_LIQFO</name>
<proteinExistence type="inferred from homology"/>
<evidence type="ECO:0000256" key="1">
    <source>
        <dbReference type="ARBA" id="ARBA00004123"/>
    </source>
</evidence>